<feature type="non-terminal residue" evidence="1">
    <location>
        <position position="1"/>
    </location>
</feature>
<dbReference type="InterPro" id="IPR036514">
    <property type="entry name" value="SGNH_hydro_sf"/>
</dbReference>
<reference evidence="1" key="1">
    <citation type="submission" date="2015-11" db="EMBL/GenBank/DDBJ databases">
        <title>De novo transcriptome assembly of four potential Pierce s Disease insect vectors from Arizona vineyards.</title>
        <authorList>
            <person name="Tassone E.E."/>
        </authorList>
    </citation>
    <scope>NUCLEOTIDE SEQUENCE</scope>
</reference>
<accession>A0A1B6LFX6</accession>
<name>A0A1B6LFX6_9HEMI</name>
<evidence type="ECO:0000313" key="1">
    <source>
        <dbReference type="EMBL" id="JAT22603.1"/>
    </source>
</evidence>
<dbReference type="EMBL" id="GEBQ01017374">
    <property type="protein sequence ID" value="JAT22603.1"/>
    <property type="molecule type" value="Transcribed_RNA"/>
</dbReference>
<dbReference type="Gene3D" id="3.40.50.1110">
    <property type="entry name" value="SGNH hydrolase"/>
    <property type="match status" value="1"/>
</dbReference>
<feature type="non-terminal residue" evidence="1">
    <location>
        <position position="160"/>
    </location>
</feature>
<proteinExistence type="predicted"/>
<gene>
    <name evidence="1" type="ORF">g.5172</name>
</gene>
<dbReference type="AlphaFoldDB" id="A0A1B6LFX6"/>
<protein>
    <recommendedName>
        <fullName evidence="2">SGNH hydrolase-type esterase domain-containing protein</fullName>
    </recommendedName>
</protein>
<dbReference type="SUPFAM" id="SSF52266">
    <property type="entry name" value="SGNH hydrolase"/>
    <property type="match status" value="1"/>
</dbReference>
<evidence type="ECO:0008006" key="2">
    <source>
        <dbReference type="Google" id="ProtNLM"/>
    </source>
</evidence>
<organism evidence="1">
    <name type="scientific">Graphocephala atropunctata</name>
    <dbReference type="NCBI Taxonomy" id="36148"/>
    <lineage>
        <taxon>Eukaryota</taxon>
        <taxon>Metazoa</taxon>
        <taxon>Ecdysozoa</taxon>
        <taxon>Arthropoda</taxon>
        <taxon>Hexapoda</taxon>
        <taxon>Insecta</taxon>
        <taxon>Pterygota</taxon>
        <taxon>Neoptera</taxon>
        <taxon>Paraneoptera</taxon>
        <taxon>Hemiptera</taxon>
        <taxon>Auchenorrhyncha</taxon>
        <taxon>Membracoidea</taxon>
        <taxon>Cicadellidae</taxon>
        <taxon>Cicadellinae</taxon>
        <taxon>Cicadellini</taxon>
        <taxon>Graphocephala</taxon>
    </lineage>
</organism>
<sequence length="160" mass="17738">NNIPDSCEGLQPSLEEFLDKLNNTNVIVVGVPQRYDLPNVNHLISSVNVSFSNTVNTHHNATFISTETIPRSCFTRHGLHLNAGGKLKLVDLVAAAVLSREPSRGNNTSDMLTVSKSISFAQKAIQKEKSKTTITRLKSHTVGYDNKQTQERVWYNSSFP</sequence>